<name>A0ACB7RSA6_HYAAI</name>
<evidence type="ECO:0000313" key="1">
    <source>
        <dbReference type="EMBL" id="KAH6925343.1"/>
    </source>
</evidence>
<gene>
    <name evidence="1" type="ORF">HPB50_003884</name>
</gene>
<proteinExistence type="predicted"/>
<organism evidence="1 2">
    <name type="scientific">Hyalomma asiaticum</name>
    <name type="common">Tick</name>
    <dbReference type="NCBI Taxonomy" id="266040"/>
    <lineage>
        <taxon>Eukaryota</taxon>
        <taxon>Metazoa</taxon>
        <taxon>Ecdysozoa</taxon>
        <taxon>Arthropoda</taxon>
        <taxon>Chelicerata</taxon>
        <taxon>Arachnida</taxon>
        <taxon>Acari</taxon>
        <taxon>Parasitiformes</taxon>
        <taxon>Ixodida</taxon>
        <taxon>Ixodoidea</taxon>
        <taxon>Ixodidae</taxon>
        <taxon>Hyalomminae</taxon>
        <taxon>Hyalomma</taxon>
    </lineage>
</organism>
<accession>A0ACB7RSA6</accession>
<sequence>MERDEPLYGRRPYTLDEDEPEYGEVAYATVVPRRRAGSALRRFVLSTFRPARSSPERSESPMCEVSCVVEPARYIRC</sequence>
<evidence type="ECO:0000313" key="2">
    <source>
        <dbReference type="Proteomes" id="UP000821845"/>
    </source>
</evidence>
<comment type="caution">
    <text evidence="1">The sequence shown here is derived from an EMBL/GenBank/DDBJ whole genome shotgun (WGS) entry which is preliminary data.</text>
</comment>
<dbReference type="EMBL" id="CM023487">
    <property type="protein sequence ID" value="KAH6925343.1"/>
    <property type="molecule type" value="Genomic_DNA"/>
</dbReference>
<protein>
    <submittedName>
        <fullName evidence="1">Uncharacterized protein</fullName>
    </submittedName>
</protein>
<reference evidence="1" key="1">
    <citation type="submission" date="2020-05" db="EMBL/GenBank/DDBJ databases">
        <title>Large-scale comparative analyses of tick genomes elucidate their genetic diversity and vector capacities.</title>
        <authorList>
            <person name="Jia N."/>
            <person name="Wang J."/>
            <person name="Shi W."/>
            <person name="Du L."/>
            <person name="Sun Y."/>
            <person name="Zhan W."/>
            <person name="Jiang J."/>
            <person name="Wang Q."/>
            <person name="Zhang B."/>
            <person name="Ji P."/>
            <person name="Sakyi L.B."/>
            <person name="Cui X."/>
            <person name="Yuan T."/>
            <person name="Jiang B."/>
            <person name="Yang W."/>
            <person name="Lam T.T.-Y."/>
            <person name="Chang Q."/>
            <person name="Ding S."/>
            <person name="Wang X."/>
            <person name="Zhu J."/>
            <person name="Ruan X."/>
            <person name="Zhao L."/>
            <person name="Wei J."/>
            <person name="Que T."/>
            <person name="Du C."/>
            <person name="Cheng J."/>
            <person name="Dai P."/>
            <person name="Han X."/>
            <person name="Huang E."/>
            <person name="Gao Y."/>
            <person name="Liu J."/>
            <person name="Shao H."/>
            <person name="Ye R."/>
            <person name="Li L."/>
            <person name="Wei W."/>
            <person name="Wang X."/>
            <person name="Wang C."/>
            <person name="Yang T."/>
            <person name="Huo Q."/>
            <person name="Li W."/>
            <person name="Guo W."/>
            <person name="Chen H."/>
            <person name="Zhou L."/>
            <person name="Ni X."/>
            <person name="Tian J."/>
            <person name="Zhou Y."/>
            <person name="Sheng Y."/>
            <person name="Liu T."/>
            <person name="Pan Y."/>
            <person name="Xia L."/>
            <person name="Li J."/>
            <person name="Zhao F."/>
            <person name="Cao W."/>
        </authorList>
    </citation>
    <scope>NUCLEOTIDE SEQUENCE</scope>
    <source>
        <strain evidence="1">Hyas-2018</strain>
    </source>
</reference>
<keyword evidence="2" id="KW-1185">Reference proteome</keyword>
<dbReference type="Proteomes" id="UP000821845">
    <property type="component" value="Chromosome 7"/>
</dbReference>